<dbReference type="Gene3D" id="3.40.1080.10">
    <property type="entry name" value="Glutaconate Coenzyme A-transferase"/>
    <property type="match status" value="1"/>
</dbReference>
<feature type="domain" description="Acetyl-CoA hydrolase/transferase N-terminal" evidence="3">
    <location>
        <begin position="111"/>
        <end position="264"/>
    </location>
</feature>
<accession>A0AAD5H704</accession>
<dbReference type="InterPro" id="IPR046433">
    <property type="entry name" value="ActCoA_hydro"/>
</dbReference>
<dbReference type="Gene3D" id="3.40.1080.20">
    <property type="entry name" value="Acetyl-CoA hydrolase/transferase C-terminal domain"/>
    <property type="match status" value="1"/>
</dbReference>
<keyword evidence="2" id="KW-0808">Transferase</keyword>
<comment type="caution">
    <text evidence="5">The sequence shown here is derived from an EMBL/GenBank/DDBJ whole genome shotgun (WGS) entry which is preliminary data.</text>
</comment>
<evidence type="ECO:0008006" key="7">
    <source>
        <dbReference type="Google" id="ProtNLM"/>
    </source>
</evidence>
<dbReference type="Proteomes" id="UP001205105">
    <property type="component" value="Unassembled WGS sequence"/>
</dbReference>
<name>A0AAD5H704_9CHLO</name>
<evidence type="ECO:0000256" key="1">
    <source>
        <dbReference type="ARBA" id="ARBA00009632"/>
    </source>
</evidence>
<dbReference type="PANTHER" id="PTHR21432:SF20">
    <property type="entry name" value="ACETYL-COA HYDROLASE"/>
    <property type="match status" value="1"/>
</dbReference>
<sequence length="517" mass="54836">MALRVLQRGLSPWLSTSLPAAAAAVGCAAALPAALDRLCSGDSSAAVGSPCWVQQQQGQQLQQRCSFRSAPTFEGIDGCTTLEERRRQHLQRHTVTAAEAVQALAPGPHRILIGSGCAVPDLLVDALMACGSQLSGSELVHLLTLGPAPYVLPPHSDHFHHTALFIGPNVRTAVAEGRADYLPVFLHEIPRLLRYSDAGVDVALIQVSPPDAHGFVSLGVSVDVVLAACLSARTILAEVNPHMPRTHGNTFLPVEAIDYFVRNDRPLPELTNGPIDEVSAAIGRNVAALIPNGACLQVGIGKIPDAVCASLRQHEDLGVHTEVLTDGVAELAQCGVVNCSSKTFMHGKVVATLALGSRRLYDWMDDNPMLSMHPTDFTNDPQVIARNDRMAAVNAALAVDLTGQVAADTLPGRGTFYSGIGGQVDFMRGAARSRGGVPIIALPSTAAGGAASRIMPELGRGGAVVTSRGDVHWVVTEYGAAQLWGKTIGQRAAALIEIAHPKFRDELREYAQERRWL</sequence>
<dbReference type="SUPFAM" id="SSF100950">
    <property type="entry name" value="NagB/RpiA/CoA transferase-like"/>
    <property type="match status" value="2"/>
</dbReference>
<dbReference type="InterPro" id="IPR026888">
    <property type="entry name" value="AcetylCoA_hyd_C"/>
</dbReference>
<reference evidence="5" key="1">
    <citation type="submission" date="2020-11" db="EMBL/GenBank/DDBJ databases">
        <title>Chlorella ohadii genome sequencing and assembly.</title>
        <authorList>
            <person name="Murik O."/>
            <person name="Treves H."/>
            <person name="Kedem I."/>
            <person name="Shotland Y."/>
            <person name="Kaplan A."/>
        </authorList>
    </citation>
    <scope>NUCLEOTIDE SEQUENCE</scope>
    <source>
        <strain evidence="5">1</strain>
    </source>
</reference>
<dbReference type="InterPro" id="IPR038460">
    <property type="entry name" value="AcetylCoA_hyd_C_sf"/>
</dbReference>
<dbReference type="GO" id="GO:0008775">
    <property type="term" value="F:acetate CoA-transferase activity"/>
    <property type="evidence" value="ECO:0007669"/>
    <property type="project" value="InterPro"/>
</dbReference>
<dbReference type="PANTHER" id="PTHR21432">
    <property type="entry name" value="ACETYL-COA HYDROLASE-RELATED"/>
    <property type="match status" value="1"/>
</dbReference>
<dbReference type="GO" id="GO:0006083">
    <property type="term" value="P:acetate metabolic process"/>
    <property type="evidence" value="ECO:0007669"/>
    <property type="project" value="InterPro"/>
</dbReference>
<dbReference type="EMBL" id="JADXDR010000050">
    <property type="protein sequence ID" value="KAI7842600.1"/>
    <property type="molecule type" value="Genomic_DNA"/>
</dbReference>
<dbReference type="InterPro" id="IPR037171">
    <property type="entry name" value="NagB/RpiA_transferase-like"/>
</dbReference>
<dbReference type="InterPro" id="IPR003702">
    <property type="entry name" value="ActCoA_hydro_N"/>
</dbReference>
<keyword evidence="6" id="KW-1185">Reference proteome</keyword>
<dbReference type="Pfam" id="PF13336">
    <property type="entry name" value="AcetylCoA_hyd_C"/>
    <property type="match status" value="1"/>
</dbReference>
<evidence type="ECO:0000313" key="6">
    <source>
        <dbReference type="Proteomes" id="UP001205105"/>
    </source>
</evidence>
<organism evidence="5 6">
    <name type="scientific">Chlorella ohadii</name>
    <dbReference type="NCBI Taxonomy" id="2649997"/>
    <lineage>
        <taxon>Eukaryota</taxon>
        <taxon>Viridiplantae</taxon>
        <taxon>Chlorophyta</taxon>
        <taxon>core chlorophytes</taxon>
        <taxon>Trebouxiophyceae</taxon>
        <taxon>Chlorellales</taxon>
        <taxon>Chlorellaceae</taxon>
        <taxon>Chlorella clade</taxon>
        <taxon>Chlorella</taxon>
    </lineage>
</organism>
<evidence type="ECO:0000256" key="2">
    <source>
        <dbReference type="ARBA" id="ARBA00022679"/>
    </source>
</evidence>
<dbReference type="Pfam" id="PF02550">
    <property type="entry name" value="AcetylCoA_hydro"/>
    <property type="match status" value="1"/>
</dbReference>
<evidence type="ECO:0000313" key="5">
    <source>
        <dbReference type="EMBL" id="KAI7842600.1"/>
    </source>
</evidence>
<dbReference type="Gene3D" id="3.30.750.70">
    <property type="entry name" value="4-hydroxybutyrate coenzyme like domains"/>
    <property type="match status" value="1"/>
</dbReference>
<gene>
    <name evidence="5" type="ORF">COHA_003704</name>
</gene>
<feature type="domain" description="Acetyl-CoA hydrolase/transferase C-terminal" evidence="4">
    <location>
        <begin position="356"/>
        <end position="511"/>
    </location>
</feature>
<proteinExistence type="inferred from homology"/>
<evidence type="ECO:0000259" key="3">
    <source>
        <dbReference type="Pfam" id="PF02550"/>
    </source>
</evidence>
<protein>
    <recommendedName>
        <fullName evidence="7">Acetyl-CoA hydrolase</fullName>
    </recommendedName>
</protein>
<comment type="similarity">
    <text evidence="1">Belongs to the acetyl-CoA hydrolase/transferase family.</text>
</comment>
<dbReference type="PROSITE" id="PS51257">
    <property type="entry name" value="PROKAR_LIPOPROTEIN"/>
    <property type="match status" value="1"/>
</dbReference>
<evidence type="ECO:0000259" key="4">
    <source>
        <dbReference type="Pfam" id="PF13336"/>
    </source>
</evidence>
<dbReference type="AlphaFoldDB" id="A0AAD5H704"/>